<dbReference type="Pfam" id="PF00132">
    <property type="entry name" value="Hexapep"/>
    <property type="match status" value="2"/>
</dbReference>
<evidence type="ECO:0000256" key="6">
    <source>
        <dbReference type="HAMAP-Rule" id="MF_00387"/>
    </source>
</evidence>
<sequence length="258" mass="28256">MNSIHPTAIVSPKAKIGENNKIGPFVIIHDDVEIGNDCEIGPHAVIYDGARIGNKVKIKQSASVAHVPQDLKFGNEESVFIIGDNTVIHEFVTLHRGTKETRISRIGKNCLLMAYSHVAHDCQIGDNVILANGVQIAGHVHIEDYAIIGGMTPVHQFCKVGCHAMVGGGLRAVQDIPPYILCGDLPLRFAGLNVIGLRRRGFASSDIEALKKAYNYIYDKSLNVSQALKKIEEELIDNKHVQHVVEFIRSSKRGIIGK</sequence>
<dbReference type="Gene3D" id="1.20.1180.10">
    <property type="entry name" value="Udp N-acetylglucosamine O-acyltransferase, C-terminal domain"/>
    <property type="match status" value="1"/>
</dbReference>
<dbReference type="AlphaFoldDB" id="A0A7V2ZMW4"/>
<dbReference type="InterPro" id="IPR011004">
    <property type="entry name" value="Trimer_LpxA-like_sf"/>
</dbReference>
<dbReference type="GO" id="GO:0005737">
    <property type="term" value="C:cytoplasm"/>
    <property type="evidence" value="ECO:0007669"/>
    <property type="project" value="UniProtKB-SubCell"/>
</dbReference>
<dbReference type="GO" id="GO:0016020">
    <property type="term" value="C:membrane"/>
    <property type="evidence" value="ECO:0007669"/>
    <property type="project" value="GOC"/>
</dbReference>
<keyword evidence="1 6" id="KW-0444">Lipid biosynthesis</keyword>
<proteinExistence type="inferred from homology"/>
<gene>
    <name evidence="6" type="primary">lpxA</name>
    <name evidence="8" type="ORF">ENS31_15110</name>
</gene>
<dbReference type="InterPro" id="IPR010137">
    <property type="entry name" value="Lipid_A_LpxA"/>
</dbReference>
<comment type="subcellular location">
    <subcellularLocation>
        <location evidence="6">Cytoplasm</location>
    </subcellularLocation>
</comment>
<evidence type="ECO:0000256" key="4">
    <source>
        <dbReference type="ARBA" id="ARBA00023098"/>
    </source>
</evidence>
<dbReference type="SUPFAM" id="SSF51161">
    <property type="entry name" value="Trimeric LpxA-like enzymes"/>
    <property type="match status" value="1"/>
</dbReference>
<dbReference type="Pfam" id="PF13720">
    <property type="entry name" value="Acetyltransf_11"/>
    <property type="match status" value="1"/>
</dbReference>
<name>A0A7V2ZMW4_9BACT</name>
<evidence type="ECO:0000256" key="1">
    <source>
        <dbReference type="ARBA" id="ARBA00022516"/>
    </source>
</evidence>
<keyword evidence="5 6" id="KW-0012">Acyltransferase</keyword>
<dbReference type="PIRSF" id="PIRSF000456">
    <property type="entry name" value="UDP-GlcNAc_acltr"/>
    <property type="match status" value="1"/>
</dbReference>
<dbReference type="CDD" id="cd03351">
    <property type="entry name" value="LbH_UDP-GlcNAc_AT"/>
    <property type="match status" value="1"/>
</dbReference>
<evidence type="ECO:0000259" key="7">
    <source>
        <dbReference type="Pfam" id="PF13720"/>
    </source>
</evidence>
<evidence type="ECO:0000256" key="2">
    <source>
        <dbReference type="ARBA" id="ARBA00022556"/>
    </source>
</evidence>
<dbReference type="InterPro" id="IPR037157">
    <property type="entry name" value="Acetyltransf_C_sf"/>
</dbReference>
<dbReference type="UniPathway" id="UPA00359">
    <property type="reaction ID" value="UER00477"/>
</dbReference>
<reference evidence="8" key="1">
    <citation type="journal article" date="2020" name="mSystems">
        <title>Genome- and Community-Level Interaction Insights into Carbon Utilization and Element Cycling Functions of Hydrothermarchaeota in Hydrothermal Sediment.</title>
        <authorList>
            <person name="Zhou Z."/>
            <person name="Liu Y."/>
            <person name="Xu W."/>
            <person name="Pan J."/>
            <person name="Luo Z.H."/>
            <person name="Li M."/>
        </authorList>
    </citation>
    <scope>NUCLEOTIDE SEQUENCE [LARGE SCALE GENOMIC DNA]</scope>
    <source>
        <strain evidence="8">SpSt-479</strain>
    </source>
</reference>
<keyword evidence="4 6" id="KW-0443">Lipid metabolism</keyword>
<evidence type="ECO:0000313" key="8">
    <source>
        <dbReference type="EMBL" id="HFI92845.1"/>
    </source>
</evidence>
<keyword evidence="2 6" id="KW-0441">Lipid A biosynthesis</keyword>
<dbReference type="NCBIfam" id="NF003657">
    <property type="entry name" value="PRK05289.1"/>
    <property type="match status" value="1"/>
</dbReference>
<keyword evidence="6" id="KW-0677">Repeat</keyword>
<accession>A0A7V2ZMW4</accession>
<dbReference type="InterPro" id="IPR001451">
    <property type="entry name" value="Hexapep"/>
</dbReference>
<dbReference type="NCBIfam" id="TIGR01852">
    <property type="entry name" value="lipid_A_lpxA"/>
    <property type="match status" value="1"/>
</dbReference>
<comment type="catalytic activity">
    <reaction evidence="6">
        <text>a (3R)-hydroxyacyl-[ACP] + UDP-N-acetyl-alpha-D-glucosamine = a UDP-3-O-[(3R)-3-hydroxyacyl]-N-acetyl-alpha-D-glucosamine + holo-[ACP]</text>
        <dbReference type="Rhea" id="RHEA:67812"/>
        <dbReference type="Rhea" id="RHEA-COMP:9685"/>
        <dbReference type="Rhea" id="RHEA-COMP:9945"/>
        <dbReference type="ChEBI" id="CHEBI:57705"/>
        <dbReference type="ChEBI" id="CHEBI:64479"/>
        <dbReference type="ChEBI" id="CHEBI:78827"/>
        <dbReference type="ChEBI" id="CHEBI:173225"/>
        <dbReference type="EC" id="2.3.1.129"/>
    </reaction>
</comment>
<dbReference type="PANTHER" id="PTHR43480:SF1">
    <property type="entry name" value="ACYL-[ACYL-CARRIER-PROTEIN]--UDP-N-ACETYLGLUCOSAMINE O-ACYLTRANSFERASE, MITOCHONDRIAL-RELATED"/>
    <property type="match status" value="1"/>
</dbReference>
<dbReference type="EC" id="2.3.1.129" evidence="6"/>
<keyword evidence="3 6" id="KW-0808">Transferase</keyword>
<dbReference type="EMBL" id="DSUJ01000012">
    <property type="protein sequence ID" value="HFI92845.1"/>
    <property type="molecule type" value="Genomic_DNA"/>
</dbReference>
<protein>
    <recommendedName>
        <fullName evidence="6">Acyl-[acyl-carrier-protein]--UDP-N-acetylglucosamine O-acyltransferase</fullName>
        <shortName evidence="6">UDP-N-acetylglucosamine acyltransferase</shortName>
        <ecNumber evidence="6">2.3.1.129</ecNumber>
    </recommendedName>
</protein>
<dbReference type="PANTHER" id="PTHR43480">
    <property type="entry name" value="ACYL-[ACYL-CARRIER-PROTEIN]--UDP-N-ACETYLGLUCOSAMINE O-ACYLTRANSFERASE"/>
    <property type="match status" value="1"/>
</dbReference>
<evidence type="ECO:0000256" key="3">
    <source>
        <dbReference type="ARBA" id="ARBA00022679"/>
    </source>
</evidence>
<dbReference type="Gene3D" id="2.160.10.10">
    <property type="entry name" value="Hexapeptide repeat proteins"/>
    <property type="match status" value="1"/>
</dbReference>
<keyword evidence="6" id="KW-0963">Cytoplasm</keyword>
<comment type="function">
    <text evidence="6">Involved in the biosynthesis of lipid A, a phosphorylated glycolipid that anchors the lipopolysaccharide to the outer membrane of the cell.</text>
</comment>
<evidence type="ECO:0000256" key="5">
    <source>
        <dbReference type="ARBA" id="ARBA00023315"/>
    </source>
</evidence>
<organism evidence="8">
    <name type="scientific">Ignavibacterium album</name>
    <dbReference type="NCBI Taxonomy" id="591197"/>
    <lineage>
        <taxon>Bacteria</taxon>
        <taxon>Pseudomonadati</taxon>
        <taxon>Ignavibacteriota</taxon>
        <taxon>Ignavibacteria</taxon>
        <taxon>Ignavibacteriales</taxon>
        <taxon>Ignavibacteriaceae</taxon>
        <taxon>Ignavibacterium</taxon>
    </lineage>
</organism>
<comment type="subunit">
    <text evidence="6">Homotrimer.</text>
</comment>
<dbReference type="HAMAP" id="MF_00387">
    <property type="entry name" value="LpxA"/>
    <property type="match status" value="1"/>
</dbReference>
<dbReference type="GO" id="GO:0009245">
    <property type="term" value="P:lipid A biosynthetic process"/>
    <property type="evidence" value="ECO:0007669"/>
    <property type="project" value="UniProtKB-UniRule"/>
</dbReference>
<dbReference type="GO" id="GO:0008780">
    <property type="term" value="F:acyl-[acyl-carrier-protein]-UDP-N-acetylglucosamine O-acyltransferase activity"/>
    <property type="evidence" value="ECO:0007669"/>
    <property type="project" value="UniProtKB-UniRule"/>
</dbReference>
<comment type="caution">
    <text evidence="8">The sequence shown here is derived from an EMBL/GenBank/DDBJ whole genome shotgun (WGS) entry which is preliminary data.</text>
</comment>
<comment type="similarity">
    <text evidence="6">Belongs to the transferase hexapeptide repeat family. LpxA subfamily.</text>
</comment>
<dbReference type="InterPro" id="IPR029098">
    <property type="entry name" value="Acetyltransf_C"/>
</dbReference>
<comment type="pathway">
    <text evidence="6">Glycolipid biosynthesis; lipid IV(A) biosynthesis; lipid IV(A) from (3R)-3-hydroxytetradecanoyl-[acyl-carrier-protein] and UDP-N-acetyl-alpha-D-glucosamine: step 1/6.</text>
</comment>
<feature type="domain" description="UDP N-acetylglucosamine O-acyltransferase C-terminal" evidence="7">
    <location>
        <begin position="175"/>
        <end position="256"/>
    </location>
</feature>